<gene>
    <name evidence="1" type="ORF">DIATSA_LOCUS2009</name>
</gene>
<evidence type="ECO:0000313" key="1">
    <source>
        <dbReference type="EMBL" id="CAG9783873.1"/>
    </source>
</evidence>
<keyword evidence="2" id="KW-1185">Reference proteome</keyword>
<dbReference type="Proteomes" id="UP001153714">
    <property type="component" value="Chromosome 11"/>
</dbReference>
<dbReference type="AlphaFoldDB" id="A0A9N9WB08"/>
<dbReference type="InterPro" id="IPR052614">
    <property type="entry name" value="CFAP65"/>
</dbReference>
<accession>A0A9N9WB08</accession>
<dbReference type="Gene3D" id="2.60.40.10">
    <property type="entry name" value="Immunoglobulins"/>
    <property type="match status" value="1"/>
</dbReference>
<dbReference type="PANTHER" id="PTHR46127:SF1">
    <property type="entry name" value="CILIA- AND FLAGELLA-ASSOCIATED PROTEIN 65"/>
    <property type="match status" value="1"/>
</dbReference>
<proteinExistence type="predicted"/>
<dbReference type="InterPro" id="IPR013783">
    <property type="entry name" value="Ig-like_fold"/>
</dbReference>
<dbReference type="PANTHER" id="PTHR46127">
    <property type="entry name" value="CILIA- AND FLAGELLA-ASSOCIATED PROTEIN 65"/>
    <property type="match status" value="1"/>
</dbReference>
<reference evidence="1" key="1">
    <citation type="submission" date="2021-12" db="EMBL/GenBank/DDBJ databases">
        <authorList>
            <person name="King R."/>
        </authorList>
    </citation>
    <scope>NUCLEOTIDE SEQUENCE</scope>
</reference>
<dbReference type="OrthoDB" id="415597at2759"/>
<evidence type="ECO:0008006" key="3">
    <source>
        <dbReference type="Google" id="ProtNLM"/>
    </source>
</evidence>
<name>A0A9N9WB08_9NEOP</name>
<sequence length="662" mass="75558">MDTRPKVDNEVYGYLICGDFQYKKYDSEDVNSAKLKHTWFRIPCIGNTWSPCTEWTTEWDCPVEVILPPTVPARTTFTNFMLSNKLEIPLHFKLEAPYSTNFVVLPMCGIVPSRGWQILSVALEPMSFGDYCETWDLIINKVQKTRICFCGNAEISKVELMSHGYNPATDAMYEFPPTITGCSNYFTSYLHNVTRMEIHMRILNSVPWLGADSCGSLVLPPKEIVRFRFWFFPKTPDKVLPKLNNLHDIVVGDSSSVVVTLYNNGTCFFTSKLYHLINGMGDDYSGDQLEIDNTVNSLKPSNHCEVKMTVTPDGAGPRQIDIKYTVLFRTEYDEIEEIQPILKTICVIWYDGIYPTLKVKRTISVKCPVILSNHCVWNIVNVNELNKAFVDCRPNKPLSVNIYAPDLCVRAGKVEFIFVLGCIYAAPVAWSLRREKICDCEMVEVQIGISTYEMRHTCIHRPLVELTPLEGTVSPENPNLIHLKFDYSLEGQNVLCYIMTMPNQRSIYIYINMYAHMNTKGILTPLRRPVGIEDYLSILDCGRVPINNLDPVIRIVWLYNPTEVFTTWRLLKGNTISPDSVLRCLLYFAEVPPLGKLAIPFAFMPTEMIDYETTFHCSFGYDTVKILVKGEGGLPNCIETRLDIPSYTEKVIRSAFRNEVVS</sequence>
<protein>
    <recommendedName>
        <fullName evidence="3">Coiled-coil domain-containing protein 108</fullName>
    </recommendedName>
</protein>
<reference evidence="1" key="2">
    <citation type="submission" date="2022-10" db="EMBL/GenBank/DDBJ databases">
        <authorList>
            <consortium name="ENA_rothamsted_submissions"/>
            <consortium name="culmorum"/>
            <person name="King R."/>
        </authorList>
    </citation>
    <scope>NUCLEOTIDE SEQUENCE</scope>
</reference>
<evidence type="ECO:0000313" key="2">
    <source>
        <dbReference type="Proteomes" id="UP001153714"/>
    </source>
</evidence>
<organism evidence="1 2">
    <name type="scientific">Diatraea saccharalis</name>
    <name type="common">sugarcane borer</name>
    <dbReference type="NCBI Taxonomy" id="40085"/>
    <lineage>
        <taxon>Eukaryota</taxon>
        <taxon>Metazoa</taxon>
        <taxon>Ecdysozoa</taxon>
        <taxon>Arthropoda</taxon>
        <taxon>Hexapoda</taxon>
        <taxon>Insecta</taxon>
        <taxon>Pterygota</taxon>
        <taxon>Neoptera</taxon>
        <taxon>Endopterygota</taxon>
        <taxon>Lepidoptera</taxon>
        <taxon>Glossata</taxon>
        <taxon>Ditrysia</taxon>
        <taxon>Pyraloidea</taxon>
        <taxon>Crambidae</taxon>
        <taxon>Crambinae</taxon>
        <taxon>Diatraea</taxon>
    </lineage>
</organism>
<dbReference type="EMBL" id="OU893342">
    <property type="protein sequence ID" value="CAG9783873.1"/>
    <property type="molecule type" value="Genomic_DNA"/>
</dbReference>